<dbReference type="GO" id="GO:0005634">
    <property type="term" value="C:nucleus"/>
    <property type="evidence" value="ECO:0007669"/>
    <property type="project" value="TreeGrafter"/>
</dbReference>
<dbReference type="InterPro" id="IPR050628">
    <property type="entry name" value="SNF2_RAD54_helicase_TF"/>
</dbReference>
<evidence type="ECO:0000256" key="2">
    <source>
        <dbReference type="ARBA" id="ARBA00022801"/>
    </source>
</evidence>
<dbReference type="InterPro" id="IPR038718">
    <property type="entry name" value="SNF2-like_sf"/>
</dbReference>
<dbReference type="InterPro" id="IPR027417">
    <property type="entry name" value="P-loop_NTPase"/>
</dbReference>
<evidence type="ECO:0000256" key="1">
    <source>
        <dbReference type="ARBA" id="ARBA00022741"/>
    </source>
</evidence>
<dbReference type="GO" id="GO:0006281">
    <property type="term" value="P:DNA repair"/>
    <property type="evidence" value="ECO:0007669"/>
    <property type="project" value="TreeGrafter"/>
</dbReference>
<evidence type="ECO:0000256" key="4">
    <source>
        <dbReference type="SAM" id="MobiDB-lite"/>
    </source>
</evidence>
<evidence type="ECO:0000313" key="6">
    <source>
        <dbReference type="EMBL" id="CAH1637919.1"/>
    </source>
</evidence>
<feature type="compositionally biased region" description="Basic and acidic residues" evidence="4">
    <location>
        <begin position="194"/>
        <end position="204"/>
    </location>
</feature>
<dbReference type="InterPro" id="IPR000330">
    <property type="entry name" value="SNF2_N"/>
</dbReference>
<dbReference type="Proteomes" id="UP001153321">
    <property type="component" value="Chromosome 16"/>
</dbReference>
<feature type="compositionally biased region" description="Acidic residues" evidence="4">
    <location>
        <begin position="45"/>
        <end position="55"/>
    </location>
</feature>
<feature type="region of interest" description="Disordered" evidence="4">
    <location>
        <begin position="638"/>
        <end position="671"/>
    </location>
</feature>
<keyword evidence="2" id="KW-0378">Hydrolase</keyword>
<dbReference type="SUPFAM" id="SSF52540">
    <property type="entry name" value="P-loop containing nucleoside triphosphate hydrolases"/>
    <property type="match status" value="1"/>
</dbReference>
<feature type="region of interest" description="Disordered" evidence="4">
    <location>
        <begin position="1"/>
        <end position="22"/>
    </location>
</feature>
<keyword evidence="1" id="KW-0547">Nucleotide-binding</keyword>
<dbReference type="Pfam" id="PF00176">
    <property type="entry name" value="SNF2-rel_dom"/>
    <property type="match status" value="1"/>
</dbReference>
<feature type="region of interest" description="Disordered" evidence="4">
    <location>
        <begin position="38"/>
        <end position="142"/>
    </location>
</feature>
<feature type="compositionally biased region" description="Basic residues" evidence="4">
    <location>
        <begin position="655"/>
        <end position="665"/>
    </location>
</feature>
<evidence type="ECO:0000259" key="5">
    <source>
        <dbReference type="Pfam" id="PF00176"/>
    </source>
</evidence>
<gene>
    <name evidence="6" type="ORF">SPLIT_LOCUS3277</name>
</gene>
<dbReference type="PANTHER" id="PTHR45626">
    <property type="entry name" value="TRANSCRIPTION TERMINATION FACTOR 2-RELATED"/>
    <property type="match status" value="1"/>
</dbReference>
<dbReference type="GO" id="GO:0005524">
    <property type="term" value="F:ATP binding"/>
    <property type="evidence" value="ECO:0007669"/>
    <property type="project" value="UniProtKB-KW"/>
</dbReference>
<evidence type="ECO:0000313" key="7">
    <source>
        <dbReference type="Proteomes" id="UP001153321"/>
    </source>
</evidence>
<feature type="domain" description="SNF2 N-terminal" evidence="5">
    <location>
        <begin position="517"/>
        <end position="631"/>
    </location>
</feature>
<feature type="compositionally biased region" description="Low complexity" evidence="4">
    <location>
        <begin position="98"/>
        <end position="108"/>
    </location>
</feature>
<sequence length="671" mass="74901">MDSSFFEYRSETAADSGSESEFIDDSLVDESFGVKKKNHTVFVAESEESTTDEDNEKEKAPKNVSKSVVKRSSVVHSHVISSSDDDTNARGSIRRQSDSSNKVVLSSSDNDEAVSPEIVPKRRPLMRKSSASNNDSIIGRKTKKRMMLIDSDTENSIIIEHDKHKKLLCTKDTPLKIDSGNKQKSNDQSMIEDNLSKNESKIVMDSDDEEEVQNESAKVDKTKSLVYDGSDDSDEGTEEEYEESDDDGPDEDQMVMSRATRMSIMGVGSVASLTDLPELQIPPKTPEKTTEDQDSSRISCSPFSSPLQDITNESINARKSLENKDECVIVNDTEKNPPSSLRNKVLNNLVLNKAKENFIRYDDDVTIIDTKPEIIALSSDDEDEEEMSQNSKTITKYLMPPSHPGQQVVYVKKHVREAELMKLESLKEDLKNVKYLLEEMDVNTLPDGGGRLIERMTSLEEQFRRQGEKVANMVVEQDHPGADVDKKGLSWDELQKASNAVMPRMFGKQAMATHMAERNLILDRLRDLYESLASPLIASDKEDKIDDDDDDDDGGPATGKMARGGTLVVCPASLMQQWAGEVSKHCAAHALAVCLHHGANRTQQASRLAGHDLVLTTYNIMQRDNEKVTYLHCAAHAGRVSPPRRQQDAASQQARRTRPRAHYIQHHAEGQ</sequence>
<feature type="compositionally biased region" description="Basic and acidic residues" evidence="4">
    <location>
        <begin position="285"/>
        <end position="295"/>
    </location>
</feature>
<dbReference type="AlphaFoldDB" id="A0A9P0I165"/>
<dbReference type="PANTHER" id="PTHR45626:SF50">
    <property type="entry name" value="TRANSCRIPTION TERMINATION FACTOR 2"/>
    <property type="match status" value="1"/>
</dbReference>
<name>A0A9P0I165_SPOLI</name>
<feature type="region of interest" description="Disordered" evidence="4">
    <location>
        <begin position="540"/>
        <end position="562"/>
    </location>
</feature>
<feature type="compositionally biased region" description="Acidic residues" evidence="4">
    <location>
        <begin position="545"/>
        <end position="554"/>
    </location>
</feature>
<dbReference type="GO" id="GO:0008094">
    <property type="term" value="F:ATP-dependent activity, acting on DNA"/>
    <property type="evidence" value="ECO:0007669"/>
    <property type="project" value="TreeGrafter"/>
</dbReference>
<feature type="region of interest" description="Disordered" evidence="4">
    <location>
        <begin position="174"/>
        <end position="253"/>
    </location>
</feature>
<reference evidence="6" key="1">
    <citation type="submission" date="2022-02" db="EMBL/GenBank/DDBJ databases">
        <authorList>
            <person name="King R."/>
        </authorList>
    </citation>
    <scope>NUCLEOTIDE SEQUENCE</scope>
</reference>
<dbReference type="GO" id="GO:0016787">
    <property type="term" value="F:hydrolase activity"/>
    <property type="evidence" value="ECO:0007669"/>
    <property type="project" value="UniProtKB-KW"/>
</dbReference>
<dbReference type="Gene3D" id="3.40.50.10810">
    <property type="entry name" value="Tandem AAA-ATPase domain"/>
    <property type="match status" value="1"/>
</dbReference>
<organism evidence="6 7">
    <name type="scientific">Spodoptera littoralis</name>
    <name type="common">Egyptian cotton leafworm</name>
    <dbReference type="NCBI Taxonomy" id="7109"/>
    <lineage>
        <taxon>Eukaryota</taxon>
        <taxon>Metazoa</taxon>
        <taxon>Ecdysozoa</taxon>
        <taxon>Arthropoda</taxon>
        <taxon>Hexapoda</taxon>
        <taxon>Insecta</taxon>
        <taxon>Pterygota</taxon>
        <taxon>Neoptera</taxon>
        <taxon>Endopterygota</taxon>
        <taxon>Lepidoptera</taxon>
        <taxon>Glossata</taxon>
        <taxon>Ditrysia</taxon>
        <taxon>Noctuoidea</taxon>
        <taxon>Noctuidae</taxon>
        <taxon>Amphipyrinae</taxon>
        <taxon>Spodoptera</taxon>
    </lineage>
</organism>
<accession>A0A9P0I165</accession>
<protein>
    <recommendedName>
        <fullName evidence="5">SNF2 N-terminal domain-containing protein</fullName>
    </recommendedName>
</protein>
<evidence type="ECO:0000256" key="3">
    <source>
        <dbReference type="ARBA" id="ARBA00022840"/>
    </source>
</evidence>
<feature type="compositionally biased region" description="Low complexity" evidence="4">
    <location>
        <begin position="64"/>
        <end position="82"/>
    </location>
</feature>
<proteinExistence type="predicted"/>
<feature type="compositionally biased region" description="Basic and acidic residues" evidence="4">
    <location>
        <begin position="174"/>
        <end position="185"/>
    </location>
</feature>
<dbReference type="EMBL" id="LR824547">
    <property type="protein sequence ID" value="CAH1637919.1"/>
    <property type="molecule type" value="Genomic_DNA"/>
</dbReference>
<feature type="region of interest" description="Disordered" evidence="4">
    <location>
        <begin position="274"/>
        <end position="310"/>
    </location>
</feature>
<keyword evidence="3" id="KW-0067">ATP-binding</keyword>
<feature type="compositionally biased region" description="Low complexity" evidence="4">
    <location>
        <begin position="296"/>
        <end position="305"/>
    </location>
</feature>
<keyword evidence="7" id="KW-1185">Reference proteome</keyword>
<feature type="compositionally biased region" description="Acidic residues" evidence="4">
    <location>
        <begin position="229"/>
        <end position="253"/>
    </location>
</feature>